<reference evidence="1" key="1">
    <citation type="submission" date="2016-05" db="EMBL/GenBank/DDBJ databases">
        <authorList>
            <person name="Lavstsen T."/>
            <person name="Jespersen J.S."/>
        </authorList>
    </citation>
    <scope>NUCLEOTIDE SEQUENCE</scope>
    <source>
        <tissue evidence="1">Brain</tissue>
    </source>
</reference>
<protein>
    <submittedName>
        <fullName evidence="1">Uncharacterized protein</fullName>
    </submittedName>
</protein>
<feature type="non-terminal residue" evidence="1">
    <location>
        <position position="1"/>
    </location>
</feature>
<name>A0A1A8LBT7_9TELE</name>
<accession>A0A1A8LBT7</accession>
<gene>
    <name evidence="1" type="primary">Nfu_g_1_024299</name>
</gene>
<dbReference type="AlphaFoldDB" id="A0A1A8LBT7"/>
<evidence type="ECO:0000313" key="1">
    <source>
        <dbReference type="EMBL" id="SBR41349.1"/>
    </source>
</evidence>
<proteinExistence type="predicted"/>
<reference evidence="1" key="2">
    <citation type="submission" date="2016-06" db="EMBL/GenBank/DDBJ databases">
        <title>The genome of a short-lived fish provides insights into sex chromosome evolution and the genetic control of aging.</title>
        <authorList>
            <person name="Reichwald K."/>
            <person name="Felder M."/>
            <person name="Petzold A."/>
            <person name="Koch P."/>
            <person name="Groth M."/>
            <person name="Platzer M."/>
        </authorList>
    </citation>
    <scope>NUCLEOTIDE SEQUENCE</scope>
    <source>
        <tissue evidence="1">Brain</tissue>
    </source>
</reference>
<feature type="non-terminal residue" evidence="1">
    <location>
        <position position="39"/>
    </location>
</feature>
<sequence>CNFLQLNVGKTPELVIDFRKKKQTSSPVVKGQPVETVET</sequence>
<dbReference type="EMBL" id="HAEF01003967">
    <property type="protein sequence ID" value="SBR41349.1"/>
    <property type="molecule type" value="Transcribed_RNA"/>
</dbReference>
<organism evidence="1">
    <name type="scientific">Nothobranchius pienaari</name>
    <dbReference type="NCBI Taxonomy" id="704102"/>
    <lineage>
        <taxon>Eukaryota</taxon>
        <taxon>Metazoa</taxon>
        <taxon>Chordata</taxon>
        <taxon>Craniata</taxon>
        <taxon>Vertebrata</taxon>
        <taxon>Euteleostomi</taxon>
        <taxon>Actinopterygii</taxon>
        <taxon>Neopterygii</taxon>
        <taxon>Teleostei</taxon>
        <taxon>Neoteleostei</taxon>
        <taxon>Acanthomorphata</taxon>
        <taxon>Ovalentaria</taxon>
        <taxon>Atherinomorphae</taxon>
        <taxon>Cyprinodontiformes</taxon>
        <taxon>Nothobranchiidae</taxon>
        <taxon>Nothobranchius</taxon>
    </lineage>
</organism>